<proteinExistence type="predicted"/>
<accession>A0ABT8C6J5</accession>
<evidence type="ECO:0000313" key="2">
    <source>
        <dbReference type="Proteomes" id="UP001236663"/>
    </source>
</evidence>
<dbReference type="EMBL" id="JAUFQS010000006">
    <property type="protein sequence ID" value="MDN3687644.1"/>
    <property type="molecule type" value="Genomic_DNA"/>
</dbReference>
<dbReference type="RefSeq" id="WP_163385085.1">
    <property type="nucleotide sequence ID" value="NZ_JAUFQS010000006.1"/>
</dbReference>
<dbReference type="InterPro" id="IPR025515">
    <property type="entry name" value="DUF4403"/>
</dbReference>
<protein>
    <submittedName>
        <fullName evidence="1">DUF4403 family protein</fullName>
    </submittedName>
</protein>
<reference evidence="2" key="1">
    <citation type="journal article" date="2019" name="Int. J. Syst. Evol. Microbiol.">
        <title>The Global Catalogue of Microorganisms (GCM) 10K type strain sequencing project: providing services to taxonomists for standard genome sequencing and annotation.</title>
        <authorList>
            <consortium name="The Broad Institute Genomics Platform"/>
            <consortium name="The Broad Institute Genome Sequencing Center for Infectious Disease"/>
            <person name="Wu L."/>
            <person name="Ma J."/>
        </authorList>
    </citation>
    <scope>NUCLEOTIDE SEQUENCE [LARGE SCALE GENOMIC DNA]</scope>
    <source>
        <strain evidence="2">CECT 7706</strain>
    </source>
</reference>
<evidence type="ECO:0000313" key="1">
    <source>
        <dbReference type="EMBL" id="MDN3687644.1"/>
    </source>
</evidence>
<comment type="caution">
    <text evidence="1">The sequence shown here is derived from an EMBL/GenBank/DDBJ whole genome shotgun (WGS) entry which is preliminary data.</text>
</comment>
<organism evidence="1 2">
    <name type="scientific">Cyclobacterium jeungdonense</name>
    <dbReference type="NCBI Taxonomy" id="708087"/>
    <lineage>
        <taxon>Bacteria</taxon>
        <taxon>Pseudomonadati</taxon>
        <taxon>Bacteroidota</taxon>
        <taxon>Cytophagia</taxon>
        <taxon>Cytophagales</taxon>
        <taxon>Cyclobacteriaceae</taxon>
        <taxon>Cyclobacterium</taxon>
    </lineage>
</organism>
<sequence length="425" mass="47851">MASIRLNLDVPLPFIEARINQGLNEQLVDEEGLELGDGLVADLLLEKRGNLSLSATDQGKLQLGLPVLANGSIRLEKRIFGQKVSTALPFREELRPEILFLPALQNDWSFDLEELDILSLGKPLSLDVLGFQMDFEPFVKKQVASIMENQLRNGALAALDFKNLAESFWSSFGKPRYISNGLSGNYVYPQPDELIIHQRFTSSQQLQIGIGLTGEMLSQKDRPLATELPSLPPLTLAEVEENELDLTFPIVLSYEEIASYLNQTLKDSVLVLDSKTRMLAENFTLGHHGDRVLVSMQFLGLREGKKDLQGTFHLAAKPRFNKQNQTIEFSDIEFKLETPDFFTNTANWLKRRKIRKTIQKRAVIPVNEYLEPAKASLMEMGAWQSPIASFGLQNPEVQVKGIYPTRTDLVIHVRATAGIETRFIE</sequence>
<name>A0ABT8C6J5_9BACT</name>
<keyword evidence="2" id="KW-1185">Reference proteome</keyword>
<dbReference type="Proteomes" id="UP001236663">
    <property type="component" value="Unassembled WGS sequence"/>
</dbReference>
<gene>
    <name evidence="1" type="ORF">QWZ15_07385</name>
</gene>
<dbReference type="Pfam" id="PF14356">
    <property type="entry name" value="DUF4403"/>
    <property type="match status" value="1"/>
</dbReference>